<dbReference type="RefSeq" id="WP_190932487.1">
    <property type="nucleotide sequence ID" value="NZ_JACXJA010000075.1"/>
</dbReference>
<dbReference type="Proteomes" id="UP000639396">
    <property type="component" value="Unassembled WGS sequence"/>
</dbReference>
<name>A0A927CG66_9BACL</name>
<protein>
    <submittedName>
        <fullName evidence="1">Uncharacterized protein</fullName>
    </submittedName>
</protein>
<keyword evidence="2" id="KW-1185">Reference proteome</keyword>
<dbReference type="EMBL" id="JACXJA010000075">
    <property type="protein sequence ID" value="MBD2866874.1"/>
    <property type="molecule type" value="Genomic_DNA"/>
</dbReference>
<dbReference type="AlphaFoldDB" id="A0A927CG66"/>
<organism evidence="1 2">
    <name type="scientific">Paenibacillus oceani</name>
    <dbReference type="NCBI Taxonomy" id="2772510"/>
    <lineage>
        <taxon>Bacteria</taxon>
        <taxon>Bacillati</taxon>
        <taxon>Bacillota</taxon>
        <taxon>Bacilli</taxon>
        <taxon>Bacillales</taxon>
        <taxon>Paenibacillaceae</taxon>
        <taxon>Paenibacillus</taxon>
    </lineage>
</organism>
<proteinExistence type="predicted"/>
<sequence length="133" mass="15248">MSGYAGIELIDSTERLKHHELTKALWQKLREMDIKTGDKGRIKGVFISNSYEQAKTLKKNFQGDDFDATIYNQGDSTQIIQITTPLCKLSIEALLEITDLLLISVVNTDIKFDGLELDVNEVKKLNAPWWKFW</sequence>
<accession>A0A927CG66</accession>
<evidence type="ECO:0000313" key="1">
    <source>
        <dbReference type="EMBL" id="MBD2866874.1"/>
    </source>
</evidence>
<evidence type="ECO:0000313" key="2">
    <source>
        <dbReference type="Proteomes" id="UP000639396"/>
    </source>
</evidence>
<reference evidence="1" key="1">
    <citation type="submission" date="2020-09" db="EMBL/GenBank/DDBJ databases">
        <title>A novel bacterium of genus Paenibacillus, isolated from South China Sea.</title>
        <authorList>
            <person name="Huang H."/>
            <person name="Mo K."/>
            <person name="Hu Y."/>
        </authorList>
    </citation>
    <scope>NUCLEOTIDE SEQUENCE</scope>
    <source>
        <strain evidence="1">IB182363</strain>
    </source>
</reference>
<comment type="caution">
    <text evidence="1">The sequence shown here is derived from an EMBL/GenBank/DDBJ whole genome shotgun (WGS) entry which is preliminary data.</text>
</comment>
<gene>
    <name evidence="1" type="ORF">IDH45_33390</name>
</gene>